<dbReference type="KEGG" id="ssl:SS1G_13748"/>
<dbReference type="OMA" id="EYELCEA"/>
<feature type="region of interest" description="Disordered" evidence="1">
    <location>
        <begin position="218"/>
        <end position="239"/>
    </location>
</feature>
<evidence type="ECO:0008006" key="4">
    <source>
        <dbReference type="Google" id="ProtNLM"/>
    </source>
</evidence>
<dbReference type="GO" id="GO:0051721">
    <property type="term" value="F:protein phosphatase 2A binding"/>
    <property type="evidence" value="ECO:0000318"/>
    <property type="project" value="GO_Central"/>
</dbReference>
<proteinExistence type="predicted"/>
<dbReference type="PANTHER" id="PTHR10933">
    <property type="entry name" value="IMMUNOGLOBULIN-BINDING PROTEIN 1"/>
    <property type="match status" value="1"/>
</dbReference>
<dbReference type="Gene3D" id="1.25.40.540">
    <property type="entry name" value="TAP42-like family"/>
    <property type="match status" value="1"/>
</dbReference>
<dbReference type="eggNOG" id="KOG2830">
    <property type="taxonomic scope" value="Eukaryota"/>
</dbReference>
<dbReference type="InterPro" id="IPR007304">
    <property type="entry name" value="TAP46-like"/>
</dbReference>
<dbReference type="EMBL" id="CH476647">
    <property type="protein sequence ID" value="EDN98889.1"/>
    <property type="molecule type" value="Genomic_DNA"/>
</dbReference>
<evidence type="ECO:0000313" key="3">
    <source>
        <dbReference type="Proteomes" id="UP000001312"/>
    </source>
</evidence>
<evidence type="ECO:0000313" key="2">
    <source>
        <dbReference type="EMBL" id="EDN98889.1"/>
    </source>
</evidence>
<evidence type="ECO:0000256" key="1">
    <source>
        <dbReference type="SAM" id="MobiDB-lite"/>
    </source>
</evidence>
<dbReference type="STRING" id="665079.A7F818"/>
<dbReference type="GO" id="GO:0009966">
    <property type="term" value="P:regulation of signal transduction"/>
    <property type="evidence" value="ECO:0007669"/>
    <property type="project" value="InterPro"/>
</dbReference>
<dbReference type="Pfam" id="PF04177">
    <property type="entry name" value="TAP42"/>
    <property type="match status" value="1"/>
</dbReference>
<dbReference type="FunCoup" id="A7F818">
    <property type="interactions" value="621"/>
</dbReference>
<sequence length="417" mass="46573">MADNSLKAIFNSAERQRLAVESSWETNTEKYQEDVANALSAYQECRQLADRLALFSPNETLEDINSSDIQYLVIPYRIADLGQRLSTTDTSDRKVILQEAKKFYEAFLTQLGHYEMLSSAEKKLHAEYQESPSTFSTISTTDPTARRNAKIANFKMEKDLKKKLDFLAQNPAYIQNDEDAVRELEIAKLSLCSHNSFQSLESINRELEILAMAPVGPRVPEGPQFDNRERIGGLRGPDAGYSDRLDMRDITTNNKGPILSTGGKPLRPFTLLESRQALQEGVFRPGHNLPTMTIDEYLDEERARGGIIEGGGEASGIIPEIDPDDFEKIDEETEKARRWDEFTEDNPKNASLFLNFRTTFQGYDNGNLPLGSSSGFYDNTGESGRSSGRSSCGSGSDGAGISRFAAFRIWILRALVS</sequence>
<gene>
    <name evidence="2" type="ORF">SS1G_13748</name>
</gene>
<dbReference type="PANTHER" id="PTHR10933:SF9">
    <property type="entry name" value="IMMUNOGLOBULIN-BINDING PROTEIN 1"/>
    <property type="match status" value="1"/>
</dbReference>
<dbReference type="HOGENOM" id="CLU_041824_2_0_1"/>
<accession>A7F818</accession>
<dbReference type="AlphaFoldDB" id="A7F818"/>
<dbReference type="GeneID" id="5481375"/>
<dbReference type="RefSeq" id="XP_001585180.1">
    <property type="nucleotide sequence ID" value="XM_001585130.1"/>
</dbReference>
<dbReference type="Proteomes" id="UP000001312">
    <property type="component" value="Unassembled WGS sequence"/>
</dbReference>
<protein>
    <recommendedName>
        <fullName evidence="4">TAP42-like protein</fullName>
    </recommendedName>
</protein>
<dbReference type="InParanoid" id="A7F818"/>
<keyword evidence="3" id="KW-1185">Reference proteome</keyword>
<dbReference type="GO" id="GO:0005829">
    <property type="term" value="C:cytosol"/>
    <property type="evidence" value="ECO:0000318"/>
    <property type="project" value="GO_Central"/>
</dbReference>
<organism evidence="2 3">
    <name type="scientific">Sclerotinia sclerotiorum (strain ATCC 18683 / 1980 / Ss-1)</name>
    <name type="common">White mold</name>
    <name type="synonym">Whetzelinia sclerotiorum</name>
    <dbReference type="NCBI Taxonomy" id="665079"/>
    <lineage>
        <taxon>Eukaryota</taxon>
        <taxon>Fungi</taxon>
        <taxon>Dikarya</taxon>
        <taxon>Ascomycota</taxon>
        <taxon>Pezizomycotina</taxon>
        <taxon>Leotiomycetes</taxon>
        <taxon>Helotiales</taxon>
        <taxon>Sclerotiniaceae</taxon>
        <taxon>Sclerotinia</taxon>
    </lineage>
</organism>
<name>A7F818_SCLS1</name>
<dbReference type="GO" id="GO:0035303">
    <property type="term" value="P:regulation of dephosphorylation"/>
    <property type="evidence" value="ECO:0000318"/>
    <property type="project" value="GO_Central"/>
</dbReference>
<dbReference type="InterPro" id="IPR038511">
    <property type="entry name" value="TAP42/TAP46-like_sf"/>
</dbReference>
<reference evidence="3" key="1">
    <citation type="journal article" date="2011" name="PLoS Genet.">
        <title>Genomic analysis of the necrotrophic fungal pathogens Sclerotinia sclerotiorum and Botrytis cinerea.</title>
        <authorList>
            <person name="Amselem J."/>
            <person name="Cuomo C.A."/>
            <person name="van Kan J.A."/>
            <person name="Viaud M."/>
            <person name="Benito E.P."/>
            <person name="Couloux A."/>
            <person name="Coutinho P.M."/>
            <person name="de Vries R.P."/>
            <person name="Dyer P.S."/>
            <person name="Fillinger S."/>
            <person name="Fournier E."/>
            <person name="Gout L."/>
            <person name="Hahn M."/>
            <person name="Kohn L."/>
            <person name="Lapalu N."/>
            <person name="Plummer K.M."/>
            <person name="Pradier J.M."/>
            <person name="Quevillon E."/>
            <person name="Sharon A."/>
            <person name="Simon A."/>
            <person name="ten Have A."/>
            <person name="Tudzynski B."/>
            <person name="Tudzynski P."/>
            <person name="Wincker P."/>
            <person name="Andrew M."/>
            <person name="Anthouard V."/>
            <person name="Beever R.E."/>
            <person name="Beffa R."/>
            <person name="Benoit I."/>
            <person name="Bouzid O."/>
            <person name="Brault B."/>
            <person name="Chen Z."/>
            <person name="Choquer M."/>
            <person name="Collemare J."/>
            <person name="Cotton P."/>
            <person name="Danchin E.G."/>
            <person name="Da Silva C."/>
            <person name="Gautier A."/>
            <person name="Giraud C."/>
            <person name="Giraud T."/>
            <person name="Gonzalez C."/>
            <person name="Grossetete S."/>
            <person name="Guldener U."/>
            <person name="Henrissat B."/>
            <person name="Howlett B.J."/>
            <person name="Kodira C."/>
            <person name="Kretschmer M."/>
            <person name="Lappartient A."/>
            <person name="Leroch M."/>
            <person name="Levis C."/>
            <person name="Mauceli E."/>
            <person name="Neuveglise C."/>
            <person name="Oeser B."/>
            <person name="Pearson M."/>
            <person name="Poulain J."/>
            <person name="Poussereau N."/>
            <person name="Quesneville H."/>
            <person name="Rascle C."/>
            <person name="Schumacher J."/>
            <person name="Segurens B."/>
            <person name="Sexton A."/>
            <person name="Silva E."/>
            <person name="Sirven C."/>
            <person name="Soanes D.M."/>
            <person name="Talbot N.J."/>
            <person name="Templeton M."/>
            <person name="Yandava C."/>
            <person name="Yarden O."/>
            <person name="Zeng Q."/>
            <person name="Rollins J.A."/>
            <person name="Lebrun M.H."/>
            <person name="Dickman M."/>
        </authorList>
    </citation>
    <scope>NUCLEOTIDE SEQUENCE [LARGE SCALE GENOMIC DNA]</scope>
    <source>
        <strain evidence="3">ATCC 18683 / 1980 / Ss-1</strain>
    </source>
</reference>
<dbReference type="FunFam" id="1.25.40.540:FF:000009">
    <property type="entry name" value="Similar to TOR signalling pathway regulator (TapA)"/>
    <property type="match status" value="1"/>
</dbReference>